<dbReference type="Pfam" id="PF00313">
    <property type="entry name" value="CSD"/>
    <property type="match status" value="1"/>
</dbReference>
<dbReference type="PROSITE" id="PS51857">
    <property type="entry name" value="CSD_2"/>
    <property type="match status" value="1"/>
</dbReference>
<dbReference type="InterPro" id="IPR002059">
    <property type="entry name" value="CSP_DNA-bd"/>
</dbReference>
<dbReference type="Proteomes" id="UP001157006">
    <property type="component" value="Chromosome 4"/>
</dbReference>
<proteinExistence type="predicted"/>
<dbReference type="InterPro" id="IPR012340">
    <property type="entry name" value="NA-bd_OB-fold"/>
</dbReference>
<accession>A0AAV1APY1</accession>
<keyword evidence="4" id="KW-1185">Reference proteome</keyword>
<evidence type="ECO:0000313" key="3">
    <source>
        <dbReference type="EMBL" id="CAI8611413.1"/>
    </source>
</evidence>
<feature type="compositionally biased region" description="Gly residues" evidence="1">
    <location>
        <begin position="87"/>
        <end position="105"/>
    </location>
</feature>
<dbReference type="AlphaFoldDB" id="A0AAV1APY1"/>
<organism evidence="3 4">
    <name type="scientific">Vicia faba</name>
    <name type="common">Broad bean</name>
    <name type="synonym">Faba vulgaris</name>
    <dbReference type="NCBI Taxonomy" id="3906"/>
    <lineage>
        <taxon>Eukaryota</taxon>
        <taxon>Viridiplantae</taxon>
        <taxon>Streptophyta</taxon>
        <taxon>Embryophyta</taxon>
        <taxon>Tracheophyta</taxon>
        <taxon>Spermatophyta</taxon>
        <taxon>Magnoliopsida</taxon>
        <taxon>eudicotyledons</taxon>
        <taxon>Gunneridae</taxon>
        <taxon>Pentapetalae</taxon>
        <taxon>rosids</taxon>
        <taxon>fabids</taxon>
        <taxon>Fabales</taxon>
        <taxon>Fabaceae</taxon>
        <taxon>Papilionoideae</taxon>
        <taxon>50 kb inversion clade</taxon>
        <taxon>NPAAA clade</taxon>
        <taxon>Hologalegina</taxon>
        <taxon>IRL clade</taxon>
        <taxon>Fabeae</taxon>
        <taxon>Vicia</taxon>
    </lineage>
</organism>
<dbReference type="SUPFAM" id="SSF50249">
    <property type="entry name" value="Nucleic acid-binding proteins"/>
    <property type="match status" value="1"/>
</dbReference>
<evidence type="ECO:0000313" key="4">
    <source>
        <dbReference type="Proteomes" id="UP001157006"/>
    </source>
</evidence>
<feature type="region of interest" description="Disordered" evidence="1">
    <location>
        <begin position="56"/>
        <end position="113"/>
    </location>
</feature>
<protein>
    <recommendedName>
        <fullName evidence="2">CSD domain-containing protein</fullName>
    </recommendedName>
</protein>
<evidence type="ECO:0000256" key="1">
    <source>
        <dbReference type="SAM" id="MobiDB-lite"/>
    </source>
</evidence>
<feature type="domain" description="CSD" evidence="2">
    <location>
        <begin position="4"/>
        <end position="70"/>
    </location>
</feature>
<dbReference type="GO" id="GO:0003676">
    <property type="term" value="F:nucleic acid binding"/>
    <property type="evidence" value="ECO:0007669"/>
    <property type="project" value="InterPro"/>
</dbReference>
<name>A0AAV1APY1_VICFA</name>
<gene>
    <name evidence="3" type="ORF">VFH_IV227960</name>
</gene>
<sequence length="113" mass="11580">MSSRLSGKVNWFNDIKGFGFITPDDGTEEIFVHQSQIKTDGFRSLAPGESVEYQVEYGSDGRPKAVQVTGPGGAAVQGSERSRDSGGGDGYGGSGRGGGRSGGAGDANQGHDP</sequence>
<dbReference type="SMART" id="SM00357">
    <property type="entry name" value="CSP"/>
    <property type="match status" value="1"/>
</dbReference>
<evidence type="ECO:0000259" key="2">
    <source>
        <dbReference type="PROSITE" id="PS51857"/>
    </source>
</evidence>
<dbReference type="PANTHER" id="PTHR46565:SF20">
    <property type="entry name" value="COLD SHOCK DOMAIN-CONTAINING PROTEIN 4"/>
    <property type="match status" value="1"/>
</dbReference>
<dbReference type="EMBL" id="OX451739">
    <property type="protein sequence ID" value="CAI8611413.1"/>
    <property type="molecule type" value="Genomic_DNA"/>
</dbReference>
<dbReference type="InterPro" id="IPR011129">
    <property type="entry name" value="CSD"/>
</dbReference>
<dbReference type="Gene3D" id="2.40.50.140">
    <property type="entry name" value="Nucleic acid-binding proteins"/>
    <property type="match status" value="1"/>
</dbReference>
<dbReference type="CDD" id="cd04458">
    <property type="entry name" value="CSP_CDS"/>
    <property type="match status" value="1"/>
</dbReference>
<dbReference type="PRINTS" id="PR00050">
    <property type="entry name" value="COLDSHOCK"/>
</dbReference>
<reference evidence="3 4" key="1">
    <citation type="submission" date="2023-01" db="EMBL/GenBank/DDBJ databases">
        <authorList>
            <person name="Kreplak J."/>
        </authorList>
    </citation>
    <scope>NUCLEOTIDE SEQUENCE [LARGE SCALE GENOMIC DNA]</scope>
</reference>
<dbReference type="PROSITE" id="PS00352">
    <property type="entry name" value="CSD_1"/>
    <property type="match status" value="1"/>
</dbReference>
<dbReference type="PANTHER" id="PTHR46565">
    <property type="entry name" value="COLD SHOCK DOMAIN PROTEIN 2"/>
    <property type="match status" value="1"/>
</dbReference>
<dbReference type="InterPro" id="IPR019844">
    <property type="entry name" value="CSD_CS"/>
</dbReference>